<dbReference type="PIRSF" id="PIRSF000349">
    <property type="entry name" value="SODismutase"/>
    <property type="match status" value="1"/>
</dbReference>
<feature type="binding site" evidence="6">
    <location>
        <position position="158"/>
    </location>
    <ligand>
        <name>Mn(2+)</name>
        <dbReference type="ChEBI" id="CHEBI:29035"/>
    </ligand>
</feature>
<dbReference type="Pfam" id="PF00081">
    <property type="entry name" value="Sod_Fe_N"/>
    <property type="match status" value="1"/>
</dbReference>
<dbReference type="FunFam" id="1.10.287.990:FF:000002">
    <property type="entry name" value="Superoxide dismutase"/>
    <property type="match status" value="1"/>
</dbReference>
<name>M1M8G0_9PROT</name>
<feature type="binding site" evidence="6">
    <location>
        <position position="75"/>
    </location>
    <ligand>
        <name>Mn(2+)</name>
        <dbReference type="ChEBI" id="CHEBI:29035"/>
    </ligand>
</feature>
<dbReference type="KEGG" id="kon:CONE_0514"/>
<dbReference type="Gene3D" id="3.55.40.20">
    <property type="entry name" value="Iron/manganese superoxide dismutase, C-terminal domain"/>
    <property type="match status" value="1"/>
</dbReference>
<dbReference type="PROSITE" id="PS00088">
    <property type="entry name" value="SOD_MN"/>
    <property type="match status" value="1"/>
</dbReference>
<evidence type="ECO:0000256" key="1">
    <source>
        <dbReference type="ARBA" id="ARBA00008714"/>
    </source>
</evidence>
<dbReference type="AlphaFoldDB" id="M1M8G0"/>
<dbReference type="PANTHER" id="PTHR42769:SF3">
    <property type="entry name" value="SUPEROXIDE DISMUTASE [FE] 2, CHLOROPLASTIC"/>
    <property type="match status" value="1"/>
</dbReference>
<feature type="domain" description="Manganese/iron superoxide dismutase N-terminal" evidence="8">
    <location>
        <begin position="3"/>
        <end position="82"/>
    </location>
</feature>
<comment type="function">
    <text evidence="7">Destroys radicals which are normally produced within the cells and which are toxic to biological systems.</text>
</comment>
<evidence type="ECO:0000256" key="7">
    <source>
        <dbReference type="RuleBase" id="RU000414"/>
    </source>
</evidence>
<comment type="similarity">
    <text evidence="1 7">Belongs to the iron/manganese superoxide dismutase family.</text>
</comment>
<dbReference type="GO" id="GO:0046872">
    <property type="term" value="F:metal ion binding"/>
    <property type="evidence" value="ECO:0007669"/>
    <property type="project" value="UniProtKB-KW"/>
</dbReference>
<keyword evidence="5" id="KW-0408">Iron</keyword>
<dbReference type="SUPFAM" id="SSF54719">
    <property type="entry name" value="Fe,Mn superoxide dismutase (SOD), C-terminal domain"/>
    <property type="match status" value="1"/>
</dbReference>
<evidence type="ECO:0000313" key="10">
    <source>
        <dbReference type="EMBL" id="AGF48290.1"/>
    </source>
</evidence>
<dbReference type="InterPro" id="IPR036324">
    <property type="entry name" value="Mn/Fe_SOD_N_sf"/>
</dbReference>
<dbReference type="RefSeq" id="WP_015396977.1">
    <property type="nucleotide sequence ID" value="NC_020299.1"/>
</dbReference>
<keyword evidence="3 6" id="KW-0479">Metal-binding</keyword>
<proteinExistence type="inferred from homology"/>
<dbReference type="PATRIC" id="fig|1208920.3.peg.277"/>
<evidence type="ECO:0000256" key="3">
    <source>
        <dbReference type="ARBA" id="ARBA00022723"/>
    </source>
</evidence>
<dbReference type="Gene3D" id="1.10.287.990">
    <property type="entry name" value="Fe,Mn superoxide dismutase (SOD) domain"/>
    <property type="match status" value="1"/>
</dbReference>
<gene>
    <name evidence="10" type="ORF">CONE_0514</name>
</gene>
<evidence type="ECO:0000259" key="8">
    <source>
        <dbReference type="Pfam" id="PF00081"/>
    </source>
</evidence>
<dbReference type="STRING" id="1208920.CONE_0514"/>
<dbReference type="OrthoDB" id="9803125at2"/>
<dbReference type="GO" id="GO:0004784">
    <property type="term" value="F:superoxide dismutase activity"/>
    <property type="evidence" value="ECO:0007669"/>
    <property type="project" value="UniProtKB-EC"/>
</dbReference>
<dbReference type="InterPro" id="IPR036314">
    <property type="entry name" value="SOD_C_sf"/>
</dbReference>
<dbReference type="EMBL" id="CP003805">
    <property type="protein sequence ID" value="AGF48290.1"/>
    <property type="molecule type" value="Genomic_DNA"/>
</dbReference>
<evidence type="ECO:0000256" key="6">
    <source>
        <dbReference type="PIRSR" id="PIRSR000349-1"/>
    </source>
</evidence>
<dbReference type="EC" id="1.15.1.1" evidence="2 7"/>
<evidence type="ECO:0000259" key="9">
    <source>
        <dbReference type="Pfam" id="PF02777"/>
    </source>
</evidence>
<reference evidence="10 11" key="1">
    <citation type="journal article" date="2013" name="Genome Biol. Evol.">
        <title>Genome evolution and phylogenomic analysis of candidatus kinetoplastibacterium, the betaproteobacterial endosymbionts of strigomonas and angomonas.</title>
        <authorList>
            <person name="Alves J.M."/>
            <person name="Serrano M.G."/>
            <person name="Maia da Silva F."/>
            <person name="Voegtly L.J."/>
            <person name="Matveyev A.V."/>
            <person name="Teixeira M.M."/>
            <person name="Camargo E.P."/>
            <person name="Buck G.A."/>
        </authorList>
    </citation>
    <scope>NUCLEOTIDE SEQUENCE [LARGE SCALE GENOMIC DNA]</scope>
    <source>
        <strain evidence="10 11">TCC290E</strain>
    </source>
</reference>
<evidence type="ECO:0000256" key="5">
    <source>
        <dbReference type="ARBA" id="ARBA00023004"/>
    </source>
</evidence>
<feature type="binding site" evidence="6">
    <location>
        <position position="27"/>
    </location>
    <ligand>
        <name>Mn(2+)</name>
        <dbReference type="ChEBI" id="CHEBI:29035"/>
    </ligand>
</feature>
<dbReference type="InterPro" id="IPR019831">
    <property type="entry name" value="Mn/Fe_SOD_N"/>
</dbReference>
<dbReference type="InterPro" id="IPR019833">
    <property type="entry name" value="Mn/Fe_SOD_BS"/>
</dbReference>
<dbReference type="Proteomes" id="UP000011541">
    <property type="component" value="Chromosome"/>
</dbReference>
<dbReference type="InterPro" id="IPR001189">
    <property type="entry name" value="Mn/Fe_SOD"/>
</dbReference>
<evidence type="ECO:0000313" key="11">
    <source>
        <dbReference type="Proteomes" id="UP000011541"/>
    </source>
</evidence>
<dbReference type="PRINTS" id="PR01703">
    <property type="entry name" value="MNSODISMTASE"/>
</dbReference>
<sequence length="194" mass="22571">MIYTLPTLPYDVNSLSPYISKETIEFHYGKHHKTYVDNLNNLIVNNNELKGSTLEEIIKKSTGAIFNNAAQVWNHNFYWNSLTPVLNQHPSQLLLKSIESKWGNFENFKEDFIKSALSNFGSGWTWFVKKTDGALDIINTSNANCPIITEDKALLTCDIWEHAYYIDYRNARAKYLDNFWKVINWKFVDSNFAD</sequence>
<dbReference type="eggNOG" id="COG0605">
    <property type="taxonomic scope" value="Bacteria"/>
</dbReference>
<accession>M1M8G0</accession>
<dbReference type="Pfam" id="PF02777">
    <property type="entry name" value="Sod_Fe_C"/>
    <property type="match status" value="1"/>
</dbReference>
<feature type="binding site" evidence="6">
    <location>
        <position position="162"/>
    </location>
    <ligand>
        <name>Mn(2+)</name>
        <dbReference type="ChEBI" id="CHEBI:29035"/>
    </ligand>
</feature>
<comment type="catalytic activity">
    <reaction evidence="7">
        <text>2 superoxide + 2 H(+) = H2O2 + O2</text>
        <dbReference type="Rhea" id="RHEA:20696"/>
        <dbReference type="ChEBI" id="CHEBI:15378"/>
        <dbReference type="ChEBI" id="CHEBI:15379"/>
        <dbReference type="ChEBI" id="CHEBI:16240"/>
        <dbReference type="ChEBI" id="CHEBI:18421"/>
        <dbReference type="EC" id="1.15.1.1"/>
    </reaction>
</comment>
<keyword evidence="4 7" id="KW-0560">Oxidoreductase</keyword>
<evidence type="ECO:0000256" key="2">
    <source>
        <dbReference type="ARBA" id="ARBA00012682"/>
    </source>
</evidence>
<evidence type="ECO:0000256" key="4">
    <source>
        <dbReference type="ARBA" id="ARBA00023002"/>
    </source>
</evidence>
<organism evidence="10 11">
    <name type="scientific">Candidatus Kinetoplastidibacterium stringomonadis TCC290E</name>
    <dbReference type="NCBI Taxonomy" id="1208920"/>
    <lineage>
        <taxon>Bacteria</taxon>
        <taxon>Pseudomonadati</taxon>
        <taxon>Pseudomonadota</taxon>
        <taxon>Betaproteobacteria</taxon>
        <taxon>Candidatus Kinetoplastidibacterium</taxon>
    </lineage>
</organism>
<dbReference type="SUPFAM" id="SSF46609">
    <property type="entry name" value="Fe,Mn superoxide dismutase (SOD), N-terminal domain"/>
    <property type="match status" value="1"/>
</dbReference>
<keyword evidence="11" id="KW-1185">Reference proteome</keyword>
<feature type="domain" description="Manganese/iron superoxide dismutase C-terminal" evidence="9">
    <location>
        <begin position="91"/>
        <end position="190"/>
    </location>
</feature>
<dbReference type="HOGENOM" id="CLU_031625_0_0_4"/>
<dbReference type="InterPro" id="IPR019832">
    <property type="entry name" value="Mn/Fe_SOD_C"/>
</dbReference>
<protein>
    <recommendedName>
        <fullName evidence="2 7">Superoxide dismutase</fullName>
        <ecNumber evidence="2 7">1.15.1.1</ecNumber>
    </recommendedName>
</protein>
<dbReference type="PANTHER" id="PTHR42769">
    <property type="entry name" value="SUPEROXIDE DISMUTASE"/>
    <property type="match status" value="1"/>
</dbReference>